<gene>
    <name evidence="1" type="ORF">F3Y22_tig00001713pilonHSYRG00078</name>
</gene>
<dbReference type="EMBL" id="VEPZ02000132">
    <property type="protein sequence ID" value="KAE8732845.1"/>
    <property type="molecule type" value="Genomic_DNA"/>
</dbReference>
<evidence type="ECO:0000313" key="2">
    <source>
        <dbReference type="Proteomes" id="UP000436088"/>
    </source>
</evidence>
<organism evidence="1 2">
    <name type="scientific">Hibiscus syriacus</name>
    <name type="common">Rose of Sharon</name>
    <dbReference type="NCBI Taxonomy" id="106335"/>
    <lineage>
        <taxon>Eukaryota</taxon>
        <taxon>Viridiplantae</taxon>
        <taxon>Streptophyta</taxon>
        <taxon>Embryophyta</taxon>
        <taxon>Tracheophyta</taxon>
        <taxon>Spermatophyta</taxon>
        <taxon>Magnoliopsida</taxon>
        <taxon>eudicotyledons</taxon>
        <taxon>Gunneridae</taxon>
        <taxon>Pentapetalae</taxon>
        <taxon>rosids</taxon>
        <taxon>malvids</taxon>
        <taxon>Malvales</taxon>
        <taxon>Malvaceae</taxon>
        <taxon>Malvoideae</taxon>
        <taxon>Hibiscus</taxon>
    </lineage>
</organism>
<name>A0A6A3CTG9_HIBSY</name>
<reference evidence="1" key="1">
    <citation type="submission" date="2019-09" db="EMBL/GenBank/DDBJ databases">
        <title>Draft genome information of white flower Hibiscus syriacus.</title>
        <authorList>
            <person name="Kim Y.-M."/>
        </authorList>
    </citation>
    <scope>NUCLEOTIDE SEQUENCE [LARGE SCALE GENOMIC DNA]</scope>
    <source>
        <strain evidence="1">YM2019G1</strain>
    </source>
</reference>
<protein>
    <submittedName>
        <fullName evidence="1">Uncharacterized protein</fullName>
    </submittedName>
</protein>
<sequence>MREYSHLFAAQQHHLELGGLLAHPGGIKMNLDVVLPRSELWHLIGNLVSILANPLDFCHPTSRLLKIDNCAKQRNMAVD</sequence>
<evidence type="ECO:0000313" key="1">
    <source>
        <dbReference type="EMBL" id="KAE8732845.1"/>
    </source>
</evidence>
<accession>A0A6A3CTG9</accession>
<dbReference type="AlphaFoldDB" id="A0A6A3CTG9"/>
<comment type="caution">
    <text evidence="1">The sequence shown here is derived from an EMBL/GenBank/DDBJ whole genome shotgun (WGS) entry which is preliminary data.</text>
</comment>
<dbReference type="Proteomes" id="UP000436088">
    <property type="component" value="Unassembled WGS sequence"/>
</dbReference>
<proteinExistence type="predicted"/>
<keyword evidence="2" id="KW-1185">Reference proteome</keyword>